<comment type="caution">
    <text evidence="7">Lacks conserved residue(s) required for the propagation of feature annotation.</text>
</comment>
<feature type="binding site" evidence="7">
    <location>
        <position position="140"/>
    </location>
    <ligand>
        <name>substrate</name>
    </ligand>
</feature>
<keyword evidence="1 7" id="KW-0028">Amino-acid biosynthesis</keyword>
<reference evidence="8 9" key="1">
    <citation type="submission" date="2023-03" db="EMBL/GenBank/DDBJ databases">
        <title>Description of Hydrogenimonas sp. ISO32.</title>
        <authorList>
            <person name="Mino S."/>
            <person name="Fukazawa S."/>
            <person name="Sawabe T."/>
        </authorList>
    </citation>
    <scope>NUCLEOTIDE SEQUENCE [LARGE SCALE GENOMIC DNA]</scope>
    <source>
        <strain evidence="8 9">ISO32</strain>
    </source>
</reference>
<dbReference type="RefSeq" id="WP_286336800.1">
    <property type="nucleotide sequence ID" value="NZ_AP027370.1"/>
</dbReference>
<name>A0ABN6WXS0_9BACT</name>
<organism evidence="8 9">
    <name type="scientific">Hydrogenimonas cancrithermarum</name>
    <dbReference type="NCBI Taxonomy" id="2993563"/>
    <lineage>
        <taxon>Bacteria</taxon>
        <taxon>Pseudomonadati</taxon>
        <taxon>Campylobacterota</taxon>
        <taxon>Epsilonproteobacteria</taxon>
        <taxon>Campylobacterales</taxon>
        <taxon>Hydrogenimonadaceae</taxon>
        <taxon>Hydrogenimonas</taxon>
    </lineage>
</organism>
<evidence type="ECO:0000256" key="7">
    <source>
        <dbReference type="HAMAP-Rule" id="MF_00109"/>
    </source>
</evidence>
<accession>A0ABN6WXS0</accession>
<evidence type="ECO:0000313" key="8">
    <source>
        <dbReference type="EMBL" id="BDY13858.1"/>
    </source>
</evidence>
<dbReference type="GO" id="GO:0016301">
    <property type="term" value="F:kinase activity"/>
    <property type="evidence" value="ECO:0007669"/>
    <property type="project" value="UniProtKB-KW"/>
</dbReference>
<feature type="binding site" evidence="7">
    <location>
        <position position="83"/>
    </location>
    <ligand>
        <name>substrate</name>
    </ligand>
</feature>
<protein>
    <recommendedName>
        <fullName evidence="7">Shikimate kinase</fullName>
        <shortName evidence="7">SK</shortName>
        <ecNumber evidence="7">2.7.1.71</ecNumber>
    </recommendedName>
</protein>
<comment type="subunit">
    <text evidence="7">Monomer.</text>
</comment>
<dbReference type="Pfam" id="PF01202">
    <property type="entry name" value="SKI"/>
    <property type="match status" value="1"/>
</dbReference>
<keyword evidence="6 7" id="KW-0057">Aromatic amino acid biosynthesis</keyword>
<dbReference type="InterPro" id="IPR027417">
    <property type="entry name" value="P-loop_NTPase"/>
</dbReference>
<comment type="function">
    <text evidence="7">Catalyzes the specific phosphorylation of the 3-hydroxyl group of shikimic acid using ATP as a cosubstrate.</text>
</comment>
<proteinExistence type="inferred from homology"/>
<sequence>MGKRNIVLIGFMGVGKGALAREIVRHEPALYALDTDDMIESLTNTKIKKIFATAGEAAFRALEQKTADWLAENVTNAVISTGGGFYKVDNLKAIGTVVYLQADFNWIVERILGAHNAKKKLKKRPLFQDLEKAKKLFDERYEAYEKVADIVVDVSKGDLETIAEELLKEVR</sequence>
<dbReference type="PANTHER" id="PTHR21087">
    <property type="entry name" value="SHIKIMATE KINASE"/>
    <property type="match status" value="1"/>
</dbReference>
<comment type="cofactor">
    <cofactor evidence="7">
        <name>Mg(2+)</name>
        <dbReference type="ChEBI" id="CHEBI:18420"/>
    </cofactor>
    <text evidence="7">Binds 1 Mg(2+) ion per subunit.</text>
</comment>
<feature type="binding site" evidence="7">
    <location>
        <begin position="13"/>
        <end position="18"/>
    </location>
    <ligand>
        <name>ATP</name>
        <dbReference type="ChEBI" id="CHEBI:30616"/>
    </ligand>
</feature>
<dbReference type="InterPro" id="IPR031322">
    <property type="entry name" value="Shikimate/glucono_kinase"/>
</dbReference>
<keyword evidence="3 7" id="KW-0547">Nucleotide-binding</keyword>
<dbReference type="EC" id="2.7.1.71" evidence="7"/>
<feature type="binding site" evidence="7">
    <location>
        <position position="60"/>
    </location>
    <ligand>
        <name>substrate</name>
    </ligand>
</feature>
<dbReference type="PANTHER" id="PTHR21087:SF16">
    <property type="entry name" value="SHIKIMATE KINASE 1, CHLOROPLASTIC"/>
    <property type="match status" value="1"/>
</dbReference>
<comment type="subcellular location">
    <subcellularLocation>
        <location evidence="7">Cytoplasm</location>
    </subcellularLocation>
</comment>
<comment type="catalytic activity">
    <reaction evidence="7">
        <text>shikimate + ATP = 3-phosphoshikimate + ADP + H(+)</text>
        <dbReference type="Rhea" id="RHEA:13121"/>
        <dbReference type="ChEBI" id="CHEBI:15378"/>
        <dbReference type="ChEBI" id="CHEBI:30616"/>
        <dbReference type="ChEBI" id="CHEBI:36208"/>
        <dbReference type="ChEBI" id="CHEBI:145989"/>
        <dbReference type="ChEBI" id="CHEBI:456216"/>
        <dbReference type="EC" id="2.7.1.71"/>
    </reaction>
</comment>
<evidence type="ECO:0000256" key="1">
    <source>
        <dbReference type="ARBA" id="ARBA00022605"/>
    </source>
</evidence>
<comment type="similarity">
    <text evidence="7">Belongs to the shikimate kinase family.</text>
</comment>
<evidence type="ECO:0000256" key="4">
    <source>
        <dbReference type="ARBA" id="ARBA00022777"/>
    </source>
</evidence>
<evidence type="ECO:0000256" key="2">
    <source>
        <dbReference type="ARBA" id="ARBA00022679"/>
    </source>
</evidence>
<evidence type="ECO:0000256" key="6">
    <source>
        <dbReference type="ARBA" id="ARBA00023141"/>
    </source>
</evidence>
<dbReference type="EMBL" id="AP027370">
    <property type="protein sequence ID" value="BDY13858.1"/>
    <property type="molecule type" value="Genomic_DNA"/>
</dbReference>
<dbReference type="SUPFAM" id="SSF52540">
    <property type="entry name" value="P-loop containing nucleoside triphosphate hydrolases"/>
    <property type="match status" value="1"/>
</dbReference>
<dbReference type="HAMAP" id="MF_00109">
    <property type="entry name" value="Shikimate_kinase"/>
    <property type="match status" value="1"/>
</dbReference>
<keyword evidence="7" id="KW-0963">Cytoplasm</keyword>
<dbReference type="PRINTS" id="PR01100">
    <property type="entry name" value="SHIKIMTKNASE"/>
</dbReference>
<comment type="pathway">
    <text evidence="7">Metabolic intermediate biosynthesis; chorismate biosynthesis; chorismate from D-erythrose 4-phosphate and phosphoenolpyruvate: step 5/7.</text>
</comment>
<keyword evidence="4 7" id="KW-0418">Kinase</keyword>
<dbReference type="Gene3D" id="3.40.50.300">
    <property type="entry name" value="P-loop containing nucleotide triphosphate hydrolases"/>
    <property type="match status" value="1"/>
</dbReference>
<dbReference type="InterPro" id="IPR000623">
    <property type="entry name" value="Shikimate_kinase/TSH1"/>
</dbReference>
<evidence type="ECO:0000256" key="3">
    <source>
        <dbReference type="ARBA" id="ARBA00022741"/>
    </source>
</evidence>
<feature type="binding site" evidence="7">
    <location>
        <position position="36"/>
    </location>
    <ligand>
        <name>substrate</name>
    </ligand>
</feature>
<keyword evidence="9" id="KW-1185">Reference proteome</keyword>
<gene>
    <name evidence="8" type="primary">aroK_3</name>
    <name evidence="7" type="synonym">aroK</name>
    <name evidence="8" type="ORF">HCR_21700</name>
</gene>
<keyword evidence="7" id="KW-0460">Magnesium</keyword>
<feature type="binding site" evidence="7">
    <location>
        <position position="124"/>
    </location>
    <ligand>
        <name>ATP</name>
        <dbReference type="ChEBI" id="CHEBI:30616"/>
    </ligand>
</feature>
<keyword evidence="7" id="KW-0479">Metal-binding</keyword>
<keyword evidence="5 7" id="KW-0067">ATP-binding</keyword>
<dbReference type="CDD" id="cd00464">
    <property type="entry name" value="SK"/>
    <property type="match status" value="1"/>
</dbReference>
<evidence type="ECO:0000256" key="5">
    <source>
        <dbReference type="ARBA" id="ARBA00022840"/>
    </source>
</evidence>
<evidence type="ECO:0000313" key="9">
    <source>
        <dbReference type="Proteomes" id="UP001321445"/>
    </source>
</evidence>
<keyword evidence="2 7" id="KW-0808">Transferase</keyword>
<dbReference type="Proteomes" id="UP001321445">
    <property type="component" value="Chromosome"/>
</dbReference>